<dbReference type="AlphaFoldDB" id="A0A1R0GYY9"/>
<keyword evidence="3" id="KW-1185">Reference proteome</keyword>
<organism evidence="2 3">
    <name type="scientific">Smittium mucronatum</name>
    <dbReference type="NCBI Taxonomy" id="133383"/>
    <lineage>
        <taxon>Eukaryota</taxon>
        <taxon>Fungi</taxon>
        <taxon>Fungi incertae sedis</taxon>
        <taxon>Zoopagomycota</taxon>
        <taxon>Kickxellomycotina</taxon>
        <taxon>Harpellomycetes</taxon>
        <taxon>Harpellales</taxon>
        <taxon>Legeriomycetaceae</taxon>
        <taxon>Smittium</taxon>
    </lineage>
</organism>
<reference evidence="2 3" key="1">
    <citation type="journal article" date="2016" name="Mol. Biol. Evol.">
        <title>Genome-Wide Survey of Gut Fungi (Harpellales) Reveals the First Horizontally Transferred Ubiquitin Gene from a Mosquito Host.</title>
        <authorList>
            <person name="Wang Y."/>
            <person name="White M.M."/>
            <person name="Kvist S."/>
            <person name="Moncalvo J.M."/>
        </authorList>
    </citation>
    <scope>NUCLEOTIDE SEQUENCE [LARGE SCALE GENOMIC DNA]</scope>
    <source>
        <strain evidence="2 3">ALG-7-W6</strain>
    </source>
</reference>
<evidence type="ECO:0000313" key="3">
    <source>
        <dbReference type="Proteomes" id="UP000187455"/>
    </source>
</evidence>
<evidence type="ECO:0000313" key="2">
    <source>
        <dbReference type="EMBL" id="OLY82099.1"/>
    </source>
</evidence>
<evidence type="ECO:0000256" key="1">
    <source>
        <dbReference type="SAM" id="MobiDB-lite"/>
    </source>
</evidence>
<protein>
    <submittedName>
        <fullName evidence="2">Uncharacterized protein</fullName>
    </submittedName>
</protein>
<proteinExistence type="predicted"/>
<comment type="caution">
    <text evidence="2">The sequence shown here is derived from an EMBL/GenBank/DDBJ whole genome shotgun (WGS) entry which is preliminary data.</text>
</comment>
<sequence length="76" mass="8631">MTNGIYEVPSEGIWINQINSYKTISIFGRHSGHGIQQVTEDDKKDIEYIEDLNSKHNQISSSNPGNSYAMWTSRAQ</sequence>
<feature type="region of interest" description="Disordered" evidence="1">
    <location>
        <begin position="56"/>
        <end position="76"/>
    </location>
</feature>
<accession>A0A1R0GYY9</accession>
<dbReference type="Proteomes" id="UP000187455">
    <property type="component" value="Unassembled WGS sequence"/>
</dbReference>
<gene>
    <name evidence="2" type="ORF">AYI68_g3780</name>
</gene>
<dbReference type="EMBL" id="LSSL01001915">
    <property type="protein sequence ID" value="OLY82099.1"/>
    <property type="molecule type" value="Genomic_DNA"/>
</dbReference>
<name>A0A1R0GYY9_9FUNG</name>